<name>A0A914XSP8_9BILA</name>
<feature type="transmembrane region" description="Helical" evidence="2">
    <location>
        <begin position="250"/>
        <end position="273"/>
    </location>
</feature>
<dbReference type="PROSITE" id="PS50127">
    <property type="entry name" value="UBC_2"/>
    <property type="match status" value="1"/>
</dbReference>
<keyword evidence="4" id="KW-1185">Reference proteome</keyword>
<dbReference type="Pfam" id="PF00179">
    <property type="entry name" value="UQ_con"/>
    <property type="match status" value="1"/>
</dbReference>
<dbReference type="InterPro" id="IPR000608">
    <property type="entry name" value="UBC"/>
</dbReference>
<dbReference type="WBParaSite" id="PSU_v2.g10292.t1">
    <property type="protein sequence ID" value="PSU_v2.g10292.t1"/>
    <property type="gene ID" value="PSU_v2.g10292"/>
</dbReference>
<evidence type="ECO:0000256" key="1">
    <source>
        <dbReference type="SAM" id="MobiDB-lite"/>
    </source>
</evidence>
<dbReference type="AlphaFoldDB" id="A0A914XSP8"/>
<dbReference type="GO" id="GO:0032446">
    <property type="term" value="P:protein modification by small protein conjugation"/>
    <property type="evidence" value="ECO:0007669"/>
    <property type="project" value="UniProtKB-ARBA"/>
</dbReference>
<evidence type="ECO:0000313" key="4">
    <source>
        <dbReference type="Proteomes" id="UP000887577"/>
    </source>
</evidence>
<proteinExistence type="predicted"/>
<dbReference type="SMART" id="SM00212">
    <property type="entry name" value="UBCc"/>
    <property type="match status" value="1"/>
</dbReference>
<dbReference type="Gene3D" id="3.10.110.10">
    <property type="entry name" value="Ubiquitin Conjugating Enzyme"/>
    <property type="match status" value="1"/>
</dbReference>
<keyword evidence="2" id="KW-0812">Transmembrane</keyword>
<protein>
    <submittedName>
        <fullName evidence="5">UBC core domain-containing protein</fullName>
    </submittedName>
</protein>
<dbReference type="PANTHER" id="PTHR24067">
    <property type="entry name" value="UBIQUITIN-CONJUGATING ENZYME E2"/>
    <property type="match status" value="1"/>
</dbReference>
<dbReference type="Proteomes" id="UP000887577">
    <property type="component" value="Unplaced"/>
</dbReference>
<dbReference type="FunFam" id="3.10.110.10:FF:000086">
    <property type="entry name" value="Ubiquitin-conjugating enzyme E2 J1"/>
    <property type="match status" value="1"/>
</dbReference>
<dbReference type="CDD" id="cd23799">
    <property type="entry name" value="UBCc_UBE2J"/>
    <property type="match status" value="1"/>
</dbReference>
<keyword evidence="2" id="KW-0472">Membrane</keyword>
<sequence>MAARSAGVRRLMREASELSQPNDMYVARPLEDNLFEWHFTIKGPPDSPFEDGIYHGRITLPHDYPMKPPSLMMLTPTGRFETNTKICLSISAYHPETWLPSWSIGTALTALIAFMTTEPKGALGALDCSEEQRKKLAKESLKWKCPECGCNMKEIFDLMKEQASQKSKDTDSGTGDKPDSNVKEATQTDTAEKLADTSQNETQNISVQPQVIQETPIPQLTPSLQHVPAKTLIVPPSTRPSLIQQPQQHVVVNSSSTGLLIFVFTAIFFALLFRRLSSMQ</sequence>
<dbReference type="InterPro" id="IPR016135">
    <property type="entry name" value="UBQ-conjugating_enzyme/RWD"/>
</dbReference>
<evidence type="ECO:0000313" key="5">
    <source>
        <dbReference type="WBParaSite" id="PSU_v2.g10292.t1"/>
    </source>
</evidence>
<dbReference type="SUPFAM" id="SSF54495">
    <property type="entry name" value="UBC-like"/>
    <property type="match status" value="1"/>
</dbReference>
<feature type="compositionally biased region" description="Basic and acidic residues" evidence="1">
    <location>
        <begin position="166"/>
        <end position="182"/>
    </location>
</feature>
<organism evidence="4 5">
    <name type="scientific">Panagrolaimus superbus</name>
    <dbReference type="NCBI Taxonomy" id="310955"/>
    <lineage>
        <taxon>Eukaryota</taxon>
        <taxon>Metazoa</taxon>
        <taxon>Ecdysozoa</taxon>
        <taxon>Nematoda</taxon>
        <taxon>Chromadorea</taxon>
        <taxon>Rhabditida</taxon>
        <taxon>Tylenchina</taxon>
        <taxon>Panagrolaimomorpha</taxon>
        <taxon>Panagrolaimoidea</taxon>
        <taxon>Panagrolaimidae</taxon>
        <taxon>Panagrolaimus</taxon>
    </lineage>
</organism>
<feature type="region of interest" description="Disordered" evidence="1">
    <location>
        <begin position="162"/>
        <end position="203"/>
    </location>
</feature>
<feature type="domain" description="UBC core" evidence="3">
    <location>
        <begin position="6"/>
        <end position="154"/>
    </location>
</feature>
<reference evidence="5" key="1">
    <citation type="submission" date="2022-11" db="UniProtKB">
        <authorList>
            <consortium name="WormBaseParasite"/>
        </authorList>
    </citation>
    <scope>IDENTIFICATION</scope>
</reference>
<dbReference type="InterPro" id="IPR050113">
    <property type="entry name" value="Ub_conjugating_enzyme"/>
</dbReference>
<accession>A0A914XSP8</accession>
<evidence type="ECO:0000256" key="2">
    <source>
        <dbReference type="SAM" id="Phobius"/>
    </source>
</evidence>
<evidence type="ECO:0000259" key="3">
    <source>
        <dbReference type="PROSITE" id="PS50127"/>
    </source>
</evidence>
<keyword evidence="2" id="KW-1133">Transmembrane helix</keyword>